<feature type="region of interest" description="Disordered" evidence="1">
    <location>
        <begin position="12"/>
        <end position="31"/>
    </location>
</feature>
<dbReference type="AlphaFoldDB" id="A0AAN8RI62"/>
<comment type="caution">
    <text evidence="2">The sequence shown here is derived from an EMBL/GenBank/DDBJ whole genome shotgun (WGS) entry which is preliminary data.</text>
</comment>
<accession>A0AAN8RI62</accession>
<evidence type="ECO:0000256" key="1">
    <source>
        <dbReference type="SAM" id="MobiDB-lite"/>
    </source>
</evidence>
<keyword evidence="3" id="KW-1185">Reference proteome</keyword>
<dbReference type="Proteomes" id="UP001356427">
    <property type="component" value="Unassembled WGS sequence"/>
</dbReference>
<sequence length="117" mass="13073">IPAGQTLPYPGQRWANCAPPNRSPGHGRLQQSLDSSTFTYSNISYSTPHLKLSQSSLGQSIPVEKLTYHMYHPSLQACPIIFCFVSVKYPRVGNCSIVTQQIKKMFMLLSDIEDKAQ</sequence>
<reference evidence="2 3" key="1">
    <citation type="submission" date="2021-04" db="EMBL/GenBank/DDBJ databases">
        <authorList>
            <person name="De Guttry C."/>
            <person name="Zahm M."/>
            <person name="Klopp C."/>
            <person name="Cabau C."/>
            <person name="Louis A."/>
            <person name="Berthelot C."/>
            <person name="Parey E."/>
            <person name="Roest Crollius H."/>
            <person name="Montfort J."/>
            <person name="Robinson-Rechavi M."/>
            <person name="Bucao C."/>
            <person name="Bouchez O."/>
            <person name="Gislard M."/>
            <person name="Lluch J."/>
            <person name="Milhes M."/>
            <person name="Lampietro C."/>
            <person name="Lopez Roques C."/>
            <person name="Donnadieu C."/>
            <person name="Braasch I."/>
            <person name="Desvignes T."/>
            <person name="Postlethwait J."/>
            <person name="Bobe J."/>
            <person name="Wedekind C."/>
            <person name="Guiguen Y."/>
        </authorList>
    </citation>
    <scope>NUCLEOTIDE SEQUENCE [LARGE SCALE GENOMIC DNA]</scope>
    <source>
        <strain evidence="2">Cs_M1</strain>
        <tissue evidence="2">Blood</tissue>
    </source>
</reference>
<protein>
    <submittedName>
        <fullName evidence="2">Uncharacterized protein</fullName>
    </submittedName>
</protein>
<feature type="non-terminal residue" evidence="2">
    <location>
        <position position="1"/>
    </location>
</feature>
<organism evidence="2 3">
    <name type="scientific">Coregonus suidteri</name>
    <dbReference type="NCBI Taxonomy" id="861788"/>
    <lineage>
        <taxon>Eukaryota</taxon>
        <taxon>Metazoa</taxon>
        <taxon>Chordata</taxon>
        <taxon>Craniata</taxon>
        <taxon>Vertebrata</taxon>
        <taxon>Euteleostomi</taxon>
        <taxon>Actinopterygii</taxon>
        <taxon>Neopterygii</taxon>
        <taxon>Teleostei</taxon>
        <taxon>Protacanthopterygii</taxon>
        <taxon>Salmoniformes</taxon>
        <taxon>Salmonidae</taxon>
        <taxon>Coregoninae</taxon>
        <taxon>Coregonus</taxon>
    </lineage>
</organism>
<dbReference type="EMBL" id="JAGTTL010000001">
    <property type="protein sequence ID" value="KAK6328657.1"/>
    <property type="molecule type" value="Genomic_DNA"/>
</dbReference>
<evidence type="ECO:0000313" key="2">
    <source>
        <dbReference type="EMBL" id="KAK6328657.1"/>
    </source>
</evidence>
<gene>
    <name evidence="2" type="ORF">J4Q44_G00006350</name>
</gene>
<evidence type="ECO:0000313" key="3">
    <source>
        <dbReference type="Proteomes" id="UP001356427"/>
    </source>
</evidence>
<name>A0AAN8RI62_9TELE</name>
<proteinExistence type="predicted"/>